<dbReference type="InterPro" id="IPR052530">
    <property type="entry name" value="NAD(P)H_nitroreductase"/>
</dbReference>
<dbReference type="Proteomes" id="UP000179467">
    <property type="component" value="Unassembled WGS sequence"/>
</dbReference>
<dbReference type="AlphaFoldDB" id="A0A1S1HGI2"/>
<dbReference type="EMBL" id="MIPT01000001">
    <property type="protein sequence ID" value="OHT20566.1"/>
    <property type="molecule type" value="Genomic_DNA"/>
</dbReference>
<comment type="cofactor">
    <cofactor evidence="8">
        <name>FMN</name>
        <dbReference type="ChEBI" id="CHEBI:58210"/>
    </cofactor>
    <text evidence="8">Binds 1 FMN per subunit.</text>
</comment>
<comment type="similarity">
    <text evidence="1 7">Belongs to the nitroreductase family.</text>
</comment>
<feature type="binding site" evidence="8">
    <location>
        <position position="46"/>
    </location>
    <ligand>
        <name>FMN</name>
        <dbReference type="ChEBI" id="CHEBI:58210"/>
        <note>ligand shared between dimeric partners</note>
    </ligand>
</feature>
<evidence type="ECO:0000256" key="6">
    <source>
        <dbReference type="ARBA" id="ARBA00023027"/>
    </source>
</evidence>
<evidence type="ECO:0000256" key="7">
    <source>
        <dbReference type="PIRNR" id="PIRNR000232"/>
    </source>
</evidence>
<dbReference type="PANTHER" id="PTHR43821:SF1">
    <property type="entry name" value="NAD(P)H NITROREDUCTASE YDJA-RELATED"/>
    <property type="match status" value="1"/>
</dbReference>
<feature type="binding site" description="in other chain" evidence="8">
    <location>
        <begin position="140"/>
        <end position="142"/>
    </location>
    <ligand>
        <name>FMN</name>
        <dbReference type="ChEBI" id="CHEBI:58210"/>
        <note>ligand shared between dimeric partners</note>
    </ligand>
</feature>
<proteinExistence type="inferred from homology"/>
<evidence type="ECO:0000256" key="3">
    <source>
        <dbReference type="ARBA" id="ARBA00022643"/>
    </source>
</evidence>
<evidence type="ECO:0000256" key="2">
    <source>
        <dbReference type="ARBA" id="ARBA00022630"/>
    </source>
</evidence>
<evidence type="ECO:0000256" key="5">
    <source>
        <dbReference type="ARBA" id="ARBA00023002"/>
    </source>
</evidence>
<keyword evidence="11" id="KW-1185">Reference proteome</keyword>
<evidence type="ECO:0000256" key="1">
    <source>
        <dbReference type="ARBA" id="ARBA00007118"/>
    </source>
</evidence>
<gene>
    <name evidence="10" type="primary">ydjA</name>
    <name evidence="10" type="ORF">BHE75_02564</name>
</gene>
<keyword evidence="4 7" id="KW-0521">NADP</keyword>
<comment type="caution">
    <text evidence="10">The sequence shown here is derived from an EMBL/GenBank/DDBJ whole genome shotgun (WGS) entry which is preliminary data.</text>
</comment>
<evidence type="ECO:0000259" key="9">
    <source>
        <dbReference type="Pfam" id="PF00881"/>
    </source>
</evidence>
<keyword evidence="6 7" id="KW-0520">NAD</keyword>
<accession>A0A1S1HGI2</accession>
<evidence type="ECO:0000256" key="8">
    <source>
        <dbReference type="PIRSR" id="PIRSR000232-1"/>
    </source>
</evidence>
<dbReference type="Pfam" id="PF00881">
    <property type="entry name" value="Nitroreductase"/>
    <property type="match status" value="1"/>
</dbReference>
<feature type="domain" description="Nitroreductase" evidence="9">
    <location>
        <begin position="26"/>
        <end position="169"/>
    </location>
</feature>
<organism evidence="10 11">
    <name type="scientific">Edaphosphingomonas haloaromaticamans</name>
    <dbReference type="NCBI Taxonomy" id="653954"/>
    <lineage>
        <taxon>Bacteria</taxon>
        <taxon>Pseudomonadati</taxon>
        <taxon>Pseudomonadota</taxon>
        <taxon>Alphaproteobacteria</taxon>
        <taxon>Sphingomonadales</taxon>
        <taxon>Rhizorhabdaceae</taxon>
        <taxon>Edaphosphingomonas</taxon>
    </lineage>
</organism>
<dbReference type="PANTHER" id="PTHR43821">
    <property type="entry name" value="NAD(P)H NITROREDUCTASE YDJA-RELATED"/>
    <property type="match status" value="1"/>
</dbReference>
<evidence type="ECO:0000313" key="10">
    <source>
        <dbReference type="EMBL" id="OHT20566.1"/>
    </source>
</evidence>
<dbReference type="GO" id="GO:0016491">
    <property type="term" value="F:oxidoreductase activity"/>
    <property type="evidence" value="ECO:0007669"/>
    <property type="project" value="UniProtKB-UniRule"/>
</dbReference>
<keyword evidence="3 7" id="KW-0288">FMN</keyword>
<evidence type="ECO:0000313" key="11">
    <source>
        <dbReference type="Proteomes" id="UP000179467"/>
    </source>
</evidence>
<dbReference type="CDD" id="cd02135">
    <property type="entry name" value="YdjA-like"/>
    <property type="match status" value="1"/>
</dbReference>
<dbReference type="RefSeq" id="WP_070934066.1">
    <property type="nucleotide sequence ID" value="NZ_MIPT01000001.1"/>
</dbReference>
<dbReference type="InterPro" id="IPR026021">
    <property type="entry name" value="YdjA-like"/>
</dbReference>
<sequence>MFNDPSSAIALLASRRSGKPRDMVAPGPDAGELRQILEIATRTPDHGKLAPWRFVVVPAEKRDAFHALLRRAYLEGKPDAGRLELESIDQFAHQAPALVVAMARPAHASHIPLWEQELSAGAACMNLLTAAHALGFVGGWLTGWPAYSDMVRNAFGGADERIAGFIFLGSPSRPLEERPRPAYEAVVSSWEPDFA</sequence>
<feature type="binding site" evidence="8">
    <location>
        <position position="42"/>
    </location>
    <ligand>
        <name>FMN</name>
        <dbReference type="ChEBI" id="CHEBI:58210"/>
        <note>ligand shared between dimeric partners</note>
    </ligand>
</feature>
<dbReference type="SUPFAM" id="SSF55469">
    <property type="entry name" value="FMN-dependent nitroreductase-like"/>
    <property type="match status" value="1"/>
</dbReference>
<feature type="binding site" description="in other chain" evidence="8">
    <location>
        <begin position="15"/>
        <end position="17"/>
    </location>
    <ligand>
        <name>FMN</name>
        <dbReference type="ChEBI" id="CHEBI:58210"/>
        <note>ligand shared between dimeric partners</note>
    </ligand>
</feature>
<dbReference type="OrthoDB" id="9804207at2"/>
<keyword evidence="5 7" id="KW-0560">Oxidoreductase</keyword>
<dbReference type="EC" id="1.-.-.-" evidence="7"/>
<dbReference type="Gene3D" id="3.40.109.10">
    <property type="entry name" value="NADH Oxidase"/>
    <property type="match status" value="1"/>
</dbReference>
<evidence type="ECO:0000256" key="4">
    <source>
        <dbReference type="ARBA" id="ARBA00022857"/>
    </source>
</evidence>
<keyword evidence="2 7" id="KW-0285">Flavoprotein</keyword>
<dbReference type="InterPro" id="IPR000415">
    <property type="entry name" value="Nitroreductase-like"/>
</dbReference>
<dbReference type="PIRSF" id="PIRSF000232">
    <property type="entry name" value="YdjA"/>
    <property type="match status" value="1"/>
</dbReference>
<protein>
    <recommendedName>
        <fullName evidence="7">Putative NAD(P)H nitroreductase</fullName>
        <ecNumber evidence="7">1.-.-.-</ecNumber>
    </recommendedName>
</protein>
<name>A0A1S1HGI2_9SPHN</name>
<dbReference type="InterPro" id="IPR029479">
    <property type="entry name" value="Nitroreductase"/>
</dbReference>
<reference evidence="10 11" key="1">
    <citation type="submission" date="2016-09" db="EMBL/GenBank/DDBJ databases">
        <title>Metabolic pathway, cell adaptation mechanisms and a novel monoxygenase revealed through proteogenomic-transcription analysis of a Sphingomonas haloaromaticamans strain degrading the fungicide ortho-phenylphenol.</title>
        <authorList>
            <person name="Perruchon C."/>
            <person name="Papadopoulou E.S."/>
            <person name="Rousidou C."/>
            <person name="Vasileiadis S."/>
            <person name="Tanou G."/>
            <person name="Amoutzias G."/>
            <person name="Molassiotis A."/>
            <person name="Karpouzas D.G."/>
        </authorList>
    </citation>
    <scope>NUCLEOTIDE SEQUENCE [LARGE SCALE GENOMIC DNA]</scope>
    <source>
        <strain evidence="10 11">P3</strain>
    </source>
</reference>